<feature type="transmembrane region" description="Helical" evidence="5">
    <location>
        <begin position="141"/>
        <end position="160"/>
    </location>
</feature>
<keyword evidence="4 5" id="KW-0472">Membrane</keyword>
<proteinExistence type="predicted"/>
<evidence type="ECO:0000256" key="4">
    <source>
        <dbReference type="ARBA" id="ARBA00023136"/>
    </source>
</evidence>
<organism evidence="7 8">
    <name type="scientific">Actomonas aquatica</name>
    <dbReference type="NCBI Taxonomy" id="2866162"/>
    <lineage>
        <taxon>Bacteria</taxon>
        <taxon>Pseudomonadati</taxon>
        <taxon>Verrucomicrobiota</taxon>
        <taxon>Opitutia</taxon>
        <taxon>Opitutales</taxon>
        <taxon>Opitutaceae</taxon>
        <taxon>Actomonas</taxon>
    </lineage>
</organism>
<protein>
    <submittedName>
        <fullName evidence="7">O-antigen ligase family protein</fullName>
    </submittedName>
</protein>
<evidence type="ECO:0000256" key="1">
    <source>
        <dbReference type="ARBA" id="ARBA00004141"/>
    </source>
</evidence>
<accession>A0ABZ1C863</accession>
<evidence type="ECO:0000313" key="8">
    <source>
        <dbReference type="Proteomes" id="UP000738431"/>
    </source>
</evidence>
<dbReference type="InterPro" id="IPR007016">
    <property type="entry name" value="O-antigen_ligase-rel_domated"/>
</dbReference>
<dbReference type="RefSeq" id="WP_221030577.1">
    <property type="nucleotide sequence ID" value="NZ_CP139781.1"/>
</dbReference>
<dbReference type="Pfam" id="PF04932">
    <property type="entry name" value="Wzy_C"/>
    <property type="match status" value="1"/>
</dbReference>
<dbReference type="PANTHER" id="PTHR37422">
    <property type="entry name" value="TEICHURONIC ACID BIOSYNTHESIS PROTEIN TUAE"/>
    <property type="match status" value="1"/>
</dbReference>
<name>A0ABZ1C863_9BACT</name>
<keyword evidence="7" id="KW-0436">Ligase</keyword>
<feature type="transmembrane region" description="Helical" evidence="5">
    <location>
        <begin position="398"/>
        <end position="417"/>
    </location>
</feature>
<dbReference type="EMBL" id="CP139781">
    <property type="protein sequence ID" value="WRQ86739.1"/>
    <property type="molecule type" value="Genomic_DNA"/>
</dbReference>
<dbReference type="Proteomes" id="UP000738431">
    <property type="component" value="Chromosome"/>
</dbReference>
<evidence type="ECO:0000256" key="3">
    <source>
        <dbReference type="ARBA" id="ARBA00022989"/>
    </source>
</evidence>
<gene>
    <name evidence="7" type="ORF">K1X11_018155</name>
</gene>
<dbReference type="GO" id="GO:0016874">
    <property type="term" value="F:ligase activity"/>
    <property type="evidence" value="ECO:0007669"/>
    <property type="project" value="UniProtKB-KW"/>
</dbReference>
<dbReference type="PANTHER" id="PTHR37422:SF13">
    <property type="entry name" value="LIPOPOLYSACCHARIDE BIOSYNTHESIS PROTEIN PA4999-RELATED"/>
    <property type="match status" value="1"/>
</dbReference>
<feature type="transmembrane region" description="Helical" evidence="5">
    <location>
        <begin position="115"/>
        <end position="135"/>
    </location>
</feature>
<feature type="transmembrane region" description="Helical" evidence="5">
    <location>
        <begin position="59"/>
        <end position="76"/>
    </location>
</feature>
<feature type="transmembrane region" description="Helical" evidence="5">
    <location>
        <begin position="12"/>
        <end position="29"/>
    </location>
</feature>
<keyword evidence="3 5" id="KW-1133">Transmembrane helix</keyword>
<evidence type="ECO:0000256" key="2">
    <source>
        <dbReference type="ARBA" id="ARBA00022692"/>
    </source>
</evidence>
<feature type="transmembrane region" description="Helical" evidence="5">
    <location>
        <begin position="279"/>
        <end position="298"/>
    </location>
</feature>
<feature type="domain" description="O-antigen ligase-related" evidence="6">
    <location>
        <begin position="245"/>
        <end position="411"/>
    </location>
</feature>
<reference evidence="7 8" key="1">
    <citation type="submission" date="2023-12" db="EMBL/GenBank/DDBJ databases">
        <title>Description of an unclassified Opitutus bacterium of Verrucomicrobiota.</title>
        <authorList>
            <person name="Zhang D.-F."/>
        </authorList>
    </citation>
    <scope>NUCLEOTIDE SEQUENCE [LARGE SCALE GENOMIC DNA]</scope>
    <source>
        <strain evidence="7 8">WL0086</strain>
    </source>
</reference>
<keyword evidence="8" id="KW-1185">Reference proteome</keyword>
<evidence type="ECO:0000259" key="6">
    <source>
        <dbReference type="Pfam" id="PF04932"/>
    </source>
</evidence>
<evidence type="ECO:0000256" key="5">
    <source>
        <dbReference type="SAM" id="Phobius"/>
    </source>
</evidence>
<comment type="subcellular location">
    <subcellularLocation>
        <location evidence="1">Membrane</location>
        <topology evidence="1">Multi-pass membrane protein</topology>
    </subcellularLocation>
</comment>
<evidence type="ECO:0000313" key="7">
    <source>
        <dbReference type="EMBL" id="WRQ86739.1"/>
    </source>
</evidence>
<sequence>MLHHLAPVWRDRLFFGGGLLVAVVSGVYVAQGVVLIPALVLAASLAVILSLVRTTALQGFVLMGLLAGYLIGNRGFAQFSLIPGLPALPAEMGLVVLAALQVIERAHSGPEARRVGALDVIVLLWIVIGSVRFLFDFRSHGFFALRDFATVYYAAFFFLTQTVLRRRPDFEARLLATLRIAAVVMMITHRLWQFYPGFFFNVLQIGGVPLIFYKADLLGVFLAVGTLLQFVRWEERGGWWRWPLMAVMTFEIIETDNRAAMLALACGGCWLVFGGRWRLAMVVLVTGVVGIFGTLWVAQQTNTPWQQTPLLGLYEKARSVIDPSGQGAYRGDDTANKGDNNRYRLVWWQTVARETVEENPVTGLGFGYDLARNFMQRYYGDNSGDYSVRSPHSIVMTVFARMGVVGLLPFLFLLGLMARHTWRALSSTDHAGLGLWIGAWGIMVSAFFGVVLEGPMGAVTFWILLGAAYGRSPLPAPVSTPGGIELDGGIDAGRPTAEQPRP</sequence>
<feature type="transmembrane region" description="Helical" evidence="5">
    <location>
        <begin position="437"/>
        <end position="465"/>
    </location>
</feature>
<dbReference type="InterPro" id="IPR051533">
    <property type="entry name" value="WaaL-like"/>
</dbReference>
<feature type="transmembrane region" description="Helical" evidence="5">
    <location>
        <begin position="82"/>
        <end position="103"/>
    </location>
</feature>
<keyword evidence="2 5" id="KW-0812">Transmembrane</keyword>